<dbReference type="Pfam" id="PF00646">
    <property type="entry name" value="F-box"/>
    <property type="match status" value="1"/>
</dbReference>
<dbReference type="SUPFAM" id="SSF81383">
    <property type="entry name" value="F-box domain"/>
    <property type="match status" value="1"/>
</dbReference>
<dbReference type="PANTHER" id="PTHR31672:SF13">
    <property type="entry name" value="F-BOX PROTEIN CPR30-LIKE"/>
    <property type="match status" value="1"/>
</dbReference>
<dbReference type="InterPro" id="IPR017451">
    <property type="entry name" value="F-box-assoc_interact_dom"/>
</dbReference>
<dbReference type="InterPro" id="IPR001810">
    <property type="entry name" value="F-box_dom"/>
</dbReference>
<dbReference type="OMA" id="TCANDIY"/>
<dbReference type="Gramene" id="QL04p044969:mrna">
    <property type="protein sequence ID" value="QL04p044969:mrna:CDS:1"/>
    <property type="gene ID" value="QL04p044969"/>
</dbReference>
<evidence type="ECO:0000313" key="2">
    <source>
        <dbReference type="EnsemblPlants" id="QL04p044969:mrna:CDS:1"/>
    </source>
</evidence>
<dbReference type="InterPro" id="IPR013187">
    <property type="entry name" value="F-box-assoc_dom_typ3"/>
</dbReference>
<dbReference type="CDD" id="cd22157">
    <property type="entry name" value="F-box_AtFBW1-like"/>
    <property type="match status" value="1"/>
</dbReference>
<name>A0A7N2LFN7_QUELO</name>
<reference evidence="2" key="2">
    <citation type="submission" date="2021-01" db="UniProtKB">
        <authorList>
            <consortium name="EnsemblPlants"/>
        </authorList>
    </citation>
    <scope>IDENTIFICATION</scope>
</reference>
<evidence type="ECO:0000259" key="1">
    <source>
        <dbReference type="SMART" id="SM00256"/>
    </source>
</evidence>
<proteinExistence type="predicted"/>
<dbReference type="EnsemblPlants" id="QL04p044969:mrna">
    <property type="protein sequence ID" value="QL04p044969:mrna:CDS:1"/>
    <property type="gene ID" value="QL04p044969"/>
</dbReference>
<dbReference type="FunCoup" id="A0A7N2LFN7">
    <property type="interactions" value="32"/>
</dbReference>
<dbReference type="PANTHER" id="PTHR31672">
    <property type="entry name" value="BNACNNG10540D PROTEIN"/>
    <property type="match status" value="1"/>
</dbReference>
<organism evidence="2 3">
    <name type="scientific">Quercus lobata</name>
    <name type="common">Valley oak</name>
    <dbReference type="NCBI Taxonomy" id="97700"/>
    <lineage>
        <taxon>Eukaryota</taxon>
        <taxon>Viridiplantae</taxon>
        <taxon>Streptophyta</taxon>
        <taxon>Embryophyta</taxon>
        <taxon>Tracheophyta</taxon>
        <taxon>Spermatophyta</taxon>
        <taxon>Magnoliopsida</taxon>
        <taxon>eudicotyledons</taxon>
        <taxon>Gunneridae</taxon>
        <taxon>Pentapetalae</taxon>
        <taxon>rosids</taxon>
        <taxon>fabids</taxon>
        <taxon>Fagales</taxon>
        <taxon>Fagaceae</taxon>
        <taxon>Quercus</taxon>
    </lineage>
</organism>
<sequence length="400" mass="45257">MSQMTKLRHRKNQLPFDIVLNILARLPVKSVTRFRCVCKSWDSSITTPYFISTHLNHNKNHGNGCVIHMPSVRDTNPSSNTNRPVCTVALDRPFDRISEIGVPFDFPNACFQIVGSCNGLLCLANYGSSTCANDIYLWNPSIRKFKKLPHTCLRQLRFVKLGFAYHSQNNDYKVVRISFSSFFLALALPLSLPLPLPLPEVEVYTLSSDSWRRVGIEFTTSVVNCPNDLSPAPLVSGALHWLAFVVEGEENRKGKNMILSFDVNSEKFGKLELPNGSANTLQRCLSSFKGKLSFITSEHSEQPGFQFSIWALREYGVVESWNKLFVVPSERVACWISLIDYGSLMVCYRNDPGERQGFKHALIDIETLQEKKDPDIQHPSYITTFMESLVLLDGTNVESY</sequence>
<dbReference type="InterPro" id="IPR036047">
    <property type="entry name" value="F-box-like_dom_sf"/>
</dbReference>
<dbReference type="Pfam" id="PF08268">
    <property type="entry name" value="FBA_3"/>
    <property type="match status" value="1"/>
</dbReference>
<dbReference type="AlphaFoldDB" id="A0A7N2LFN7"/>
<dbReference type="InterPro" id="IPR050796">
    <property type="entry name" value="SCF_F-box_component"/>
</dbReference>
<dbReference type="SMART" id="SM00256">
    <property type="entry name" value="FBOX"/>
    <property type="match status" value="1"/>
</dbReference>
<dbReference type="EMBL" id="LRBV02000004">
    <property type="status" value="NOT_ANNOTATED_CDS"/>
    <property type="molecule type" value="Genomic_DNA"/>
</dbReference>
<reference evidence="2 3" key="1">
    <citation type="journal article" date="2016" name="G3 (Bethesda)">
        <title>First Draft Assembly and Annotation of the Genome of a California Endemic Oak Quercus lobata Nee (Fagaceae).</title>
        <authorList>
            <person name="Sork V.L."/>
            <person name="Fitz-Gibbon S.T."/>
            <person name="Puiu D."/>
            <person name="Crepeau M."/>
            <person name="Gugger P.F."/>
            <person name="Sherman R."/>
            <person name="Stevens K."/>
            <person name="Langley C.H."/>
            <person name="Pellegrini M."/>
            <person name="Salzberg S.L."/>
        </authorList>
    </citation>
    <scope>NUCLEOTIDE SEQUENCE [LARGE SCALE GENOMIC DNA]</scope>
    <source>
        <strain evidence="2 3">cv. SW786</strain>
    </source>
</reference>
<dbReference type="Proteomes" id="UP000594261">
    <property type="component" value="Chromosome 4"/>
</dbReference>
<evidence type="ECO:0000313" key="3">
    <source>
        <dbReference type="Proteomes" id="UP000594261"/>
    </source>
</evidence>
<keyword evidence="3" id="KW-1185">Reference proteome</keyword>
<dbReference type="InParanoid" id="A0A7N2LFN7"/>
<feature type="domain" description="F-box" evidence="1">
    <location>
        <begin position="14"/>
        <end position="54"/>
    </location>
</feature>
<dbReference type="Gene3D" id="1.20.1280.50">
    <property type="match status" value="1"/>
</dbReference>
<accession>A0A7N2LFN7</accession>
<protein>
    <recommendedName>
        <fullName evidence="1">F-box domain-containing protein</fullName>
    </recommendedName>
</protein>
<dbReference type="NCBIfam" id="TIGR01640">
    <property type="entry name" value="F_box_assoc_1"/>
    <property type="match status" value="1"/>
</dbReference>